<proteinExistence type="predicted"/>
<dbReference type="AlphaFoldDB" id="Q117Y7"/>
<evidence type="ECO:0000259" key="1">
    <source>
        <dbReference type="Pfam" id="PF02826"/>
    </source>
</evidence>
<dbReference type="InterPro" id="IPR036291">
    <property type="entry name" value="NAD(P)-bd_dom_sf"/>
</dbReference>
<feature type="domain" description="D-isomer specific 2-hydroxyacid dehydrogenase NAD-binding" evidence="1">
    <location>
        <begin position="43"/>
        <end position="106"/>
    </location>
</feature>
<accession>Q117Y7</accession>
<name>Q117Y7_TRIEI</name>
<dbReference type="STRING" id="203124.Tery_0759"/>
<organism evidence="2">
    <name type="scientific">Trichodesmium erythraeum (strain IMS101)</name>
    <dbReference type="NCBI Taxonomy" id="203124"/>
    <lineage>
        <taxon>Bacteria</taxon>
        <taxon>Bacillati</taxon>
        <taxon>Cyanobacteriota</taxon>
        <taxon>Cyanophyceae</taxon>
        <taxon>Oscillatoriophycideae</taxon>
        <taxon>Oscillatoriales</taxon>
        <taxon>Microcoleaceae</taxon>
        <taxon>Trichodesmium</taxon>
    </lineage>
</organism>
<dbReference type="RefSeq" id="WP_011610580.1">
    <property type="nucleotide sequence ID" value="NC_008312.1"/>
</dbReference>
<dbReference type="Pfam" id="PF02826">
    <property type="entry name" value="2-Hacid_dh_C"/>
    <property type="match status" value="1"/>
</dbReference>
<dbReference type="InterPro" id="IPR006140">
    <property type="entry name" value="D-isomer_DH_NAD-bd"/>
</dbReference>
<gene>
    <name evidence="2" type="ordered locus">Tery_0759</name>
</gene>
<evidence type="ECO:0000313" key="2">
    <source>
        <dbReference type="EMBL" id="ABG50187.1"/>
    </source>
</evidence>
<reference evidence="2" key="1">
    <citation type="submission" date="2006-06" db="EMBL/GenBank/DDBJ databases">
        <title>Complete sequence of Trichodesmium erythraeum IMS101.</title>
        <authorList>
            <consortium name="US DOE Joint Genome Institute"/>
            <person name="Copeland A."/>
            <person name="Lucas S."/>
            <person name="Lapidus A."/>
            <person name="Barry K."/>
            <person name="Detter J.C."/>
            <person name="Glavina del Rio T."/>
            <person name="Hammon N."/>
            <person name="Israni S."/>
            <person name="Dalin E."/>
            <person name="Tice H."/>
            <person name="Pitluck S."/>
            <person name="Kiss H."/>
            <person name="Munk A.C."/>
            <person name="Brettin T."/>
            <person name="Bruce D."/>
            <person name="Han C."/>
            <person name="Tapia R."/>
            <person name="Gilna P."/>
            <person name="Schmutz J."/>
            <person name="Larimer F."/>
            <person name="Land M."/>
            <person name="Hauser L."/>
            <person name="Kyrpides N."/>
            <person name="Kim E."/>
            <person name="Richardson P."/>
        </authorList>
    </citation>
    <scope>NUCLEOTIDE SEQUENCE [LARGE SCALE GENOMIC DNA]</scope>
    <source>
        <strain evidence="2">IMS101</strain>
    </source>
</reference>
<sequence length="122" mass="13719">MSLGAGVNRILEDPHLPDNISIVRLVCESKRLQMVEYVTMAVLIFQGRLLEYQVLQTSQCWKYLSVQDATSLTVGVLVLGNFGLMVAKKLKLMGFPVHGWSRTPKAFVGVECFHGKEQFKFS</sequence>
<dbReference type="Gene3D" id="3.40.50.720">
    <property type="entry name" value="NAD(P)-binding Rossmann-like Domain"/>
    <property type="match status" value="2"/>
</dbReference>
<dbReference type="SUPFAM" id="SSF51735">
    <property type="entry name" value="NAD(P)-binding Rossmann-fold domains"/>
    <property type="match status" value="1"/>
</dbReference>
<dbReference type="eggNOG" id="COG0111">
    <property type="taxonomic scope" value="Bacteria"/>
</dbReference>
<dbReference type="KEGG" id="ter:Tery_0759"/>
<protein>
    <submittedName>
        <fullName evidence="2">Putative 2-hydroxyacid dehydrogenase oxidoreductase protein</fullName>
    </submittedName>
</protein>
<dbReference type="HOGENOM" id="CLU_2025732_0_0_3"/>
<dbReference type="EMBL" id="CP000393">
    <property type="protein sequence ID" value="ABG50187.1"/>
    <property type="molecule type" value="Genomic_DNA"/>
</dbReference>